<protein>
    <submittedName>
        <fullName evidence="2">Uncharacterized protein</fullName>
    </submittedName>
</protein>
<proteinExistence type="predicted"/>
<keyword evidence="3" id="KW-1185">Reference proteome</keyword>
<dbReference type="Proteomes" id="UP000326532">
    <property type="component" value="Unassembled WGS sequence"/>
</dbReference>
<keyword evidence="1" id="KW-1133">Transmembrane helix</keyword>
<evidence type="ECO:0000313" key="3">
    <source>
        <dbReference type="Proteomes" id="UP000326532"/>
    </source>
</evidence>
<dbReference type="AlphaFoldDB" id="A0A5N6DLB0"/>
<evidence type="ECO:0000256" key="1">
    <source>
        <dbReference type="SAM" id="Phobius"/>
    </source>
</evidence>
<keyword evidence="1" id="KW-0812">Transmembrane</keyword>
<name>A0A5N6DLB0_ASPPA</name>
<accession>A0A5N6DLB0</accession>
<dbReference type="PROSITE" id="PS51257">
    <property type="entry name" value="PROKAR_LIPOPROTEIN"/>
    <property type="match status" value="1"/>
</dbReference>
<sequence>MLVPEFRFTFLGHRAFFLPVHILLLCSAFFFLLACLSISVTLISPGWFGCTCFVVLLRGWITIFTSRRDGKQKKRPMMLPTAGLKG</sequence>
<gene>
    <name evidence="2" type="ORF">BDV34DRAFT_95452</name>
</gene>
<reference evidence="2 3" key="1">
    <citation type="submission" date="2019-04" db="EMBL/GenBank/DDBJ databases">
        <title>Fungal friends and foes A comparative genomics study of 23 Aspergillus species from section Flavi.</title>
        <authorList>
            <consortium name="DOE Joint Genome Institute"/>
            <person name="Kjaerbolling I."/>
            <person name="Vesth T.C."/>
            <person name="Frisvad J.C."/>
            <person name="Nybo J.L."/>
            <person name="Theobald S."/>
            <person name="Kildgaard S."/>
            <person name="Petersen T.I."/>
            <person name="Kuo A."/>
            <person name="Sato A."/>
            <person name="Lyhne E.K."/>
            <person name="Kogle M.E."/>
            <person name="Wiebenga A."/>
            <person name="Kun R.S."/>
            <person name="Lubbers R.J."/>
            <person name="Makela M.R."/>
            <person name="Barry K."/>
            <person name="Chovatia M."/>
            <person name="Clum A."/>
            <person name="Daum C."/>
            <person name="Haridas S."/>
            <person name="He G."/>
            <person name="LaButti K."/>
            <person name="Lipzen A."/>
            <person name="Mondo S."/>
            <person name="Pangilinan J."/>
            <person name="Riley R."/>
            <person name="Salamov A."/>
            <person name="Simmons B.A."/>
            <person name="Magnuson J.K."/>
            <person name="Henrissat B."/>
            <person name="Mortensen U.H."/>
            <person name="Larsen T.O."/>
            <person name="De vries R.P."/>
            <person name="Grigoriev I.V."/>
            <person name="Machida M."/>
            <person name="Baker S.E."/>
            <person name="Andersen M.R."/>
        </authorList>
    </citation>
    <scope>NUCLEOTIDE SEQUENCE [LARGE SCALE GENOMIC DNA]</scope>
    <source>
        <strain evidence="2 3">CBS 117618</strain>
    </source>
</reference>
<dbReference type="EMBL" id="ML734967">
    <property type="protein sequence ID" value="KAB8205906.1"/>
    <property type="molecule type" value="Genomic_DNA"/>
</dbReference>
<evidence type="ECO:0000313" key="2">
    <source>
        <dbReference type="EMBL" id="KAB8205906.1"/>
    </source>
</evidence>
<organism evidence="2 3">
    <name type="scientific">Aspergillus parasiticus</name>
    <dbReference type="NCBI Taxonomy" id="5067"/>
    <lineage>
        <taxon>Eukaryota</taxon>
        <taxon>Fungi</taxon>
        <taxon>Dikarya</taxon>
        <taxon>Ascomycota</taxon>
        <taxon>Pezizomycotina</taxon>
        <taxon>Eurotiomycetes</taxon>
        <taxon>Eurotiomycetidae</taxon>
        <taxon>Eurotiales</taxon>
        <taxon>Aspergillaceae</taxon>
        <taxon>Aspergillus</taxon>
        <taxon>Aspergillus subgen. Circumdati</taxon>
    </lineage>
</organism>
<dbReference type="VEuPathDB" id="FungiDB:BDV34DRAFT_95452"/>
<keyword evidence="1" id="KW-0472">Membrane</keyword>
<feature type="transmembrane region" description="Helical" evidence="1">
    <location>
        <begin position="16"/>
        <end position="40"/>
    </location>
</feature>
<feature type="transmembrane region" description="Helical" evidence="1">
    <location>
        <begin position="46"/>
        <end position="65"/>
    </location>
</feature>